<dbReference type="GO" id="GO:0004714">
    <property type="term" value="F:transmembrane receptor protein tyrosine kinase activity"/>
    <property type="evidence" value="ECO:0007669"/>
    <property type="project" value="UniProtKB-EC"/>
</dbReference>
<dbReference type="PROSITE" id="PS00109">
    <property type="entry name" value="PROTEIN_KINASE_TYR"/>
    <property type="match status" value="1"/>
</dbReference>
<reference evidence="7" key="1">
    <citation type="submission" date="2010-08" db="EMBL/GenBank/DDBJ databases">
        <authorList>
            <consortium name="Caenorhabditis japonica Sequencing Consortium"/>
            <person name="Wilson R.K."/>
        </authorList>
    </citation>
    <scope>NUCLEOTIDE SEQUENCE [LARGE SCALE GENOMIC DNA]</scope>
    <source>
        <strain evidence="7">DF5081</strain>
    </source>
</reference>
<accession>A0A8R1E4E9</accession>
<dbReference type="InterPro" id="IPR011009">
    <property type="entry name" value="Kinase-like_dom_sf"/>
</dbReference>
<proteinExistence type="predicted"/>
<comment type="subcellular location">
    <subcellularLocation>
        <location evidence="1">Membrane</location>
        <topology evidence="1">Single-pass membrane protein</topology>
    </subcellularLocation>
</comment>
<evidence type="ECO:0000256" key="4">
    <source>
        <dbReference type="SAM" id="MobiDB-lite"/>
    </source>
</evidence>
<dbReference type="GO" id="GO:0005886">
    <property type="term" value="C:plasma membrane"/>
    <property type="evidence" value="ECO:0007669"/>
    <property type="project" value="TreeGrafter"/>
</dbReference>
<evidence type="ECO:0000259" key="5">
    <source>
        <dbReference type="PROSITE" id="PS50011"/>
    </source>
</evidence>
<dbReference type="SMART" id="SM00219">
    <property type="entry name" value="TyrKc"/>
    <property type="match status" value="1"/>
</dbReference>
<dbReference type="AlphaFoldDB" id="A0A8R1E4E9"/>
<keyword evidence="3" id="KW-0547">Nucleotide-binding</keyword>
<dbReference type="PANTHER" id="PTHR24416:SF611">
    <property type="entry name" value="TYROSINE-PROTEIN KINASE TRANSMEMBRANE RECEPTOR ROR"/>
    <property type="match status" value="1"/>
</dbReference>
<feature type="domain" description="Protein kinase" evidence="5">
    <location>
        <begin position="83"/>
        <end position="341"/>
    </location>
</feature>
<feature type="compositionally biased region" description="Polar residues" evidence="4">
    <location>
        <begin position="380"/>
        <end position="392"/>
    </location>
</feature>
<dbReference type="GO" id="GO:0007169">
    <property type="term" value="P:cell surface receptor protein tyrosine kinase signaling pathway"/>
    <property type="evidence" value="ECO:0007669"/>
    <property type="project" value="TreeGrafter"/>
</dbReference>
<reference evidence="6" key="2">
    <citation type="submission" date="2022-06" db="UniProtKB">
        <authorList>
            <consortium name="EnsemblMetazoa"/>
        </authorList>
    </citation>
    <scope>IDENTIFICATION</scope>
    <source>
        <strain evidence="6">DF5081</strain>
    </source>
</reference>
<dbReference type="InterPro" id="IPR000719">
    <property type="entry name" value="Prot_kinase_dom"/>
</dbReference>
<evidence type="ECO:0000313" key="6">
    <source>
        <dbReference type="EnsemblMetazoa" id="CJA23583.1"/>
    </source>
</evidence>
<dbReference type="PROSITE" id="PS50011">
    <property type="entry name" value="PROTEIN_KINASE_DOM"/>
    <property type="match status" value="1"/>
</dbReference>
<dbReference type="Gene3D" id="1.10.510.10">
    <property type="entry name" value="Transferase(Phosphotransferase) domain 1"/>
    <property type="match status" value="1"/>
</dbReference>
<evidence type="ECO:0000256" key="3">
    <source>
        <dbReference type="PROSITE-ProRule" id="PRU10141"/>
    </source>
</evidence>
<dbReference type="GO" id="GO:0043235">
    <property type="term" value="C:receptor complex"/>
    <property type="evidence" value="ECO:0007669"/>
    <property type="project" value="TreeGrafter"/>
</dbReference>
<evidence type="ECO:0000313" key="7">
    <source>
        <dbReference type="Proteomes" id="UP000005237"/>
    </source>
</evidence>
<dbReference type="CDD" id="cd00192">
    <property type="entry name" value="PTKc"/>
    <property type="match status" value="1"/>
</dbReference>
<organism evidence="6 7">
    <name type="scientific">Caenorhabditis japonica</name>
    <dbReference type="NCBI Taxonomy" id="281687"/>
    <lineage>
        <taxon>Eukaryota</taxon>
        <taxon>Metazoa</taxon>
        <taxon>Ecdysozoa</taxon>
        <taxon>Nematoda</taxon>
        <taxon>Chromadorea</taxon>
        <taxon>Rhabditida</taxon>
        <taxon>Rhabditina</taxon>
        <taxon>Rhabditomorpha</taxon>
        <taxon>Rhabditoidea</taxon>
        <taxon>Rhabditidae</taxon>
        <taxon>Peloderinae</taxon>
        <taxon>Caenorhabditis</taxon>
    </lineage>
</organism>
<keyword evidence="7" id="KW-1185">Reference proteome</keyword>
<keyword evidence="3" id="KW-0067">ATP-binding</keyword>
<dbReference type="PANTHER" id="PTHR24416">
    <property type="entry name" value="TYROSINE-PROTEIN KINASE RECEPTOR"/>
    <property type="match status" value="1"/>
</dbReference>
<feature type="compositionally biased region" description="Basic residues" evidence="4">
    <location>
        <begin position="394"/>
        <end position="410"/>
    </location>
</feature>
<dbReference type="PRINTS" id="PR00109">
    <property type="entry name" value="TYRKINASE"/>
</dbReference>
<feature type="binding site" evidence="3">
    <location>
        <position position="116"/>
    </location>
    <ligand>
        <name>ATP</name>
        <dbReference type="ChEBI" id="CHEBI:30616"/>
    </ligand>
</feature>
<dbReference type="InterPro" id="IPR020635">
    <property type="entry name" value="Tyr_kinase_cat_dom"/>
</dbReference>
<dbReference type="EnsemblMetazoa" id="CJA23583.1">
    <property type="protein sequence ID" value="CJA23583.1"/>
    <property type="gene ID" value="WBGene00179155"/>
</dbReference>
<feature type="compositionally biased region" description="Basic and acidic residues" evidence="4">
    <location>
        <begin position="347"/>
        <end position="379"/>
    </location>
</feature>
<dbReference type="PROSITE" id="PS00107">
    <property type="entry name" value="PROTEIN_KINASE_ATP"/>
    <property type="match status" value="1"/>
</dbReference>
<dbReference type="InterPro" id="IPR001245">
    <property type="entry name" value="Ser-Thr/Tyr_kinase_cat_dom"/>
</dbReference>
<protein>
    <submittedName>
        <fullName evidence="6">Protein kinase domain-containing protein</fullName>
    </submittedName>
</protein>
<sequence>MGRDGVSKHRHVKSQTGQFRTARPGWKAYHRSITIHFQLFEKFPKIPARSYSHIHELLDAWSLVVNFIVPVPRSKMVLYHESITLSVKLGSGAFGEVFKAKILPPEGTEQVECAVKRAIGDAKRATIQEFCHEARIMGVLRHPNVVGFYGIASLSQPLMLVMELVSGGDLKKYVKTTANLSHRQIVTFALDIARGMKHLSSKKVIHRDLAARNCLITKALQVKISDFGLSVQGNEIIVKNLKKAPIRWLSPETLSKGMFNERTDVWSYGVLLTELLTKCANDPLYPRDLKDAQAWIKESEHPHHVEAEPKELAELVDACCQKLPANRINFNTIKRRLGDIIKNYPPTEKESKNEKLRTPTTPEDKKRGTLEIGEERKSGSTEALQQKGSTAALTRKKSKTVKEKAKKKSGTKRDTTVSPTTKEKASKRRTDLKGKLPPGMT</sequence>
<feature type="region of interest" description="Disordered" evidence="4">
    <location>
        <begin position="343"/>
        <end position="441"/>
    </location>
</feature>
<dbReference type="Gene3D" id="3.30.200.20">
    <property type="entry name" value="Phosphorylase Kinase, domain 1"/>
    <property type="match status" value="1"/>
</dbReference>
<dbReference type="GO" id="GO:0005524">
    <property type="term" value="F:ATP binding"/>
    <property type="evidence" value="ECO:0007669"/>
    <property type="project" value="UniProtKB-UniRule"/>
</dbReference>
<dbReference type="InterPro" id="IPR050122">
    <property type="entry name" value="RTK"/>
</dbReference>
<dbReference type="Pfam" id="PF07714">
    <property type="entry name" value="PK_Tyr_Ser-Thr"/>
    <property type="match status" value="1"/>
</dbReference>
<feature type="compositionally biased region" description="Basic and acidic residues" evidence="4">
    <location>
        <begin position="411"/>
        <end position="434"/>
    </location>
</feature>
<evidence type="ECO:0000256" key="2">
    <source>
        <dbReference type="ARBA" id="ARBA00051243"/>
    </source>
</evidence>
<dbReference type="InterPro" id="IPR008266">
    <property type="entry name" value="Tyr_kinase_AS"/>
</dbReference>
<name>A0A8R1E4E9_CAEJA</name>
<comment type="catalytic activity">
    <reaction evidence="2">
        <text>L-tyrosyl-[protein] + ATP = O-phospho-L-tyrosyl-[protein] + ADP + H(+)</text>
        <dbReference type="Rhea" id="RHEA:10596"/>
        <dbReference type="Rhea" id="RHEA-COMP:10136"/>
        <dbReference type="Rhea" id="RHEA-COMP:20101"/>
        <dbReference type="ChEBI" id="CHEBI:15378"/>
        <dbReference type="ChEBI" id="CHEBI:30616"/>
        <dbReference type="ChEBI" id="CHEBI:46858"/>
        <dbReference type="ChEBI" id="CHEBI:61978"/>
        <dbReference type="ChEBI" id="CHEBI:456216"/>
        <dbReference type="EC" id="2.7.10.1"/>
    </reaction>
</comment>
<dbReference type="Proteomes" id="UP000005237">
    <property type="component" value="Unassembled WGS sequence"/>
</dbReference>
<evidence type="ECO:0000256" key="1">
    <source>
        <dbReference type="ARBA" id="ARBA00004167"/>
    </source>
</evidence>
<dbReference type="SUPFAM" id="SSF56112">
    <property type="entry name" value="Protein kinase-like (PK-like)"/>
    <property type="match status" value="1"/>
</dbReference>
<dbReference type="InterPro" id="IPR017441">
    <property type="entry name" value="Protein_kinase_ATP_BS"/>
</dbReference>